<comment type="similarity">
    <text evidence="1">Belongs to the SNF2/RAD54 helicase family. RAD16 subfamily.</text>
</comment>
<dbReference type="PROSITE" id="PS51194">
    <property type="entry name" value="HELICASE_CTER"/>
    <property type="match status" value="1"/>
</dbReference>
<keyword evidence="8" id="KW-0067">ATP-binding</keyword>
<dbReference type="Gene3D" id="3.40.50.10810">
    <property type="entry name" value="Tandem AAA-ATPase domain"/>
    <property type="match status" value="3"/>
</dbReference>
<dbReference type="Pfam" id="PF00097">
    <property type="entry name" value="zf-C3HC4"/>
    <property type="match status" value="1"/>
</dbReference>
<dbReference type="PANTHER" id="PTHR45626">
    <property type="entry name" value="TRANSCRIPTION TERMINATION FACTOR 2-RELATED"/>
    <property type="match status" value="1"/>
</dbReference>
<dbReference type="CDD" id="cd18793">
    <property type="entry name" value="SF2_C_SNF"/>
    <property type="match status" value="1"/>
</dbReference>
<dbReference type="GO" id="GO:0005524">
    <property type="term" value="F:ATP binding"/>
    <property type="evidence" value="ECO:0007669"/>
    <property type="project" value="UniProtKB-KW"/>
</dbReference>
<dbReference type="PANTHER" id="PTHR45626:SF24">
    <property type="entry name" value="HELICASE-LIKE TRANSCRIPTION FACTOR CHR28-RELATED"/>
    <property type="match status" value="1"/>
</dbReference>
<keyword evidence="5" id="KW-0378">Hydrolase</keyword>
<dbReference type="GO" id="GO:0008094">
    <property type="term" value="F:ATP-dependent activity, acting on DNA"/>
    <property type="evidence" value="ECO:0007669"/>
    <property type="project" value="TreeGrafter"/>
</dbReference>
<dbReference type="SMART" id="SM00490">
    <property type="entry name" value="HELICc"/>
    <property type="match status" value="1"/>
</dbReference>
<evidence type="ECO:0000259" key="13">
    <source>
        <dbReference type="PROSITE" id="PS51192"/>
    </source>
</evidence>
<dbReference type="GO" id="GO:0016787">
    <property type="term" value="F:hydrolase activity"/>
    <property type="evidence" value="ECO:0007669"/>
    <property type="project" value="UniProtKB-KW"/>
</dbReference>
<dbReference type="PROSITE" id="PS50089">
    <property type="entry name" value="ZF_RING_2"/>
    <property type="match status" value="1"/>
</dbReference>
<dbReference type="InterPro" id="IPR017907">
    <property type="entry name" value="Znf_RING_CS"/>
</dbReference>
<dbReference type="GO" id="GO:0005634">
    <property type="term" value="C:nucleus"/>
    <property type="evidence" value="ECO:0007669"/>
    <property type="project" value="TreeGrafter"/>
</dbReference>
<dbReference type="GO" id="GO:0008270">
    <property type="term" value="F:zinc ion binding"/>
    <property type="evidence" value="ECO:0007669"/>
    <property type="project" value="UniProtKB-KW"/>
</dbReference>
<reference evidence="15" key="1">
    <citation type="journal article" date="2016" name="Nat. Genet.">
        <title>A high-quality carrot genome assembly provides new insights into carotenoid accumulation and asterid genome evolution.</title>
        <authorList>
            <person name="Iorizzo M."/>
            <person name="Ellison S."/>
            <person name="Senalik D."/>
            <person name="Zeng P."/>
            <person name="Satapoomin P."/>
            <person name="Huang J."/>
            <person name="Bowman M."/>
            <person name="Iovene M."/>
            <person name="Sanseverino W."/>
            <person name="Cavagnaro P."/>
            <person name="Yildiz M."/>
            <person name="Macko-Podgorni A."/>
            <person name="Moranska E."/>
            <person name="Grzebelus E."/>
            <person name="Grzebelus D."/>
            <person name="Ashrafi H."/>
            <person name="Zheng Z."/>
            <person name="Cheng S."/>
            <person name="Spooner D."/>
            <person name="Van Deynze A."/>
            <person name="Simon P."/>
        </authorList>
    </citation>
    <scope>NUCLEOTIDE SEQUENCE</scope>
    <source>
        <tissue evidence="15">Leaf</tissue>
    </source>
</reference>
<evidence type="ECO:0000256" key="5">
    <source>
        <dbReference type="ARBA" id="ARBA00022801"/>
    </source>
</evidence>
<evidence type="ECO:0008006" key="17">
    <source>
        <dbReference type="Google" id="ProtNLM"/>
    </source>
</evidence>
<dbReference type="Pfam" id="PF00271">
    <property type="entry name" value="Helicase_C"/>
    <property type="match status" value="1"/>
</dbReference>
<keyword evidence="6" id="KW-0347">Helicase</keyword>
<keyword evidence="4 9" id="KW-0863">Zinc-finger</keyword>
<evidence type="ECO:0000313" key="15">
    <source>
        <dbReference type="EMBL" id="WOH15697.1"/>
    </source>
</evidence>
<reference evidence="15" key="2">
    <citation type="submission" date="2022-03" db="EMBL/GenBank/DDBJ databases">
        <title>Draft title - Genomic analysis of global carrot germplasm unveils the trajectory of domestication and the origin of high carotenoid orange carrot.</title>
        <authorList>
            <person name="Iorizzo M."/>
            <person name="Ellison S."/>
            <person name="Senalik D."/>
            <person name="Macko-Podgorni A."/>
            <person name="Grzebelus D."/>
            <person name="Bostan H."/>
            <person name="Rolling W."/>
            <person name="Curaba J."/>
            <person name="Simon P."/>
        </authorList>
    </citation>
    <scope>NUCLEOTIDE SEQUENCE</scope>
    <source>
        <tissue evidence="15">Leaf</tissue>
    </source>
</reference>
<feature type="domain" description="RING-type" evidence="12">
    <location>
        <begin position="752"/>
        <end position="791"/>
    </location>
</feature>
<evidence type="ECO:0000256" key="4">
    <source>
        <dbReference type="ARBA" id="ARBA00022771"/>
    </source>
</evidence>
<dbReference type="InterPro" id="IPR018957">
    <property type="entry name" value="Znf_C3HC4_RING-type"/>
</dbReference>
<dbReference type="Proteomes" id="UP000077755">
    <property type="component" value="Chromosome 9"/>
</dbReference>
<evidence type="ECO:0000256" key="6">
    <source>
        <dbReference type="ARBA" id="ARBA00022806"/>
    </source>
</evidence>
<accession>A0AAF1BGA2</accession>
<proteinExistence type="inferred from homology"/>
<dbReference type="InterPro" id="IPR001650">
    <property type="entry name" value="Helicase_C-like"/>
</dbReference>
<keyword evidence="2" id="KW-0479">Metal-binding</keyword>
<keyword evidence="7" id="KW-0862">Zinc</keyword>
<dbReference type="PROSITE" id="PS00518">
    <property type="entry name" value="ZF_RING_1"/>
    <property type="match status" value="1"/>
</dbReference>
<dbReference type="AlphaFoldDB" id="A0AAF1BGA2"/>
<dbReference type="CDD" id="cd18008">
    <property type="entry name" value="DEXDc_SHPRH-like"/>
    <property type="match status" value="1"/>
</dbReference>
<dbReference type="InterPro" id="IPR038718">
    <property type="entry name" value="SNF2-like_sf"/>
</dbReference>
<feature type="signal peptide" evidence="11">
    <location>
        <begin position="1"/>
        <end position="15"/>
    </location>
</feature>
<feature type="chain" id="PRO_5042252481" description="Helicase-like transcription factor CHR28" evidence="11">
    <location>
        <begin position="16"/>
        <end position="1036"/>
    </location>
</feature>
<evidence type="ECO:0000259" key="12">
    <source>
        <dbReference type="PROSITE" id="PS50089"/>
    </source>
</evidence>
<dbReference type="FunFam" id="3.40.50.10810:FF:000068">
    <property type="entry name" value="SNF2 domain-containing protein / helicase domain-containing protein / zinc finger protein-like protein"/>
    <property type="match status" value="1"/>
</dbReference>
<dbReference type="InterPro" id="IPR001841">
    <property type="entry name" value="Znf_RING"/>
</dbReference>
<evidence type="ECO:0000256" key="11">
    <source>
        <dbReference type="SAM" id="SignalP"/>
    </source>
</evidence>
<dbReference type="SUPFAM" id="SSF52540">
    <property type="entry name" value="P-loop containing nucleoside triphosphate hydrolases"/>
    <property type="match status" value="2"/>
</dbReference>
<dbReference type="SUPFAM" id="SSF57850">
    <property type="entry name" value="RING/U-box"/>
    <property type="match status" value="1"/>
</dbReference>
<feature type="region of interest" description="Disordered" evidence="10">
    <location>
        <begin position="55"/>
        <end position="188"/>
    </location>
</feature>
<dbReference type="GO" id="GO:0006281">
    <property type="term" value="P:DNA repair"/>
    <property type="evidence" value="ECO:0007669"/>
    <property type="project" value="TreeGrafter"/>
</dbReference>
<feature type="domain" description="Helicase C-terminal" evidence="14">
    <location>
        <begin position="864"/>
        <end position="1030"/>
    </location>
</feature>
<dbReference type="InterPro" id="IPR013083">
    <property type="entry name" value="Znf_RING/FYVE/PHD"/>
</dbReference>
<feature type="compositionally biased region" description="Polar residues" evidence="10">
    <location>
        <begin position="163"/>
        <end position="176"/>
    </location>
</feature>
<dbReference type="GO" id="GO:0004386">
    <property type="term" value="F:helicase activity"/>
    <property type="evidence" value="ECO:0007669"/>
    <property type="project" value="UniProtKB-KW"/>
</dbReference>
<evidence type="ECO:0000259" key="14">
    <source>
        <dbReference type="PROSITE" id="PS51194"/>
    </source>
</evidence>
<dbReference type="InterPro" id="IPR050628">
    <property type="entry name" value="SNF2_RAD54_helicase_TF"/>
</dbReference>
<evidence type="ECO:0000256" key="9">
    <source>
        <dbReference type="PROSITE-ProRule" id="PRU00175"/>
    </source>
</evidence>
<dbReference type="InterPro" id="IPR014001">
    <property type="entry name" value="Helicase_ATP-bd"/>
</dbReference>
<feature type="domain" description="Helicase ATP-binding" evidence="13">
    <location>
        <begin position="417"/>
        <end position="598"/>
    </location>
</feature>
<dbReference type="InterPro" id="IPR000330">
    <property type="entry name" value="SNF2_N"/>
</dbReference>
<dbReference type="Pfam" id="PF00176">
    <property type="entry name" value="SNF2-rel_dom"/>
    <property type="match status" value="1"/>
</dbReference>
<sequence>MILFKLFCGIIDVNIFLVAELDFLEISSSDSDSDWDLDEIKAAYDQIDFTDSVIYGESSREPPTGAYTSNGTSAKPSQRSTTNQRVLPPRANTSSTVITDNMKRSRKLHSQAAVQDRSSLDHSHQKKAGNHRSSDTTNNSVLSNLKTTQDTNSTSPARKDYDQFTSQQGSKRSLPNSIPPQVPNPRSFYLAENVGSSQMHETYGNTFSAARKLIHGMELVNRTGQGSVDKFMSTTSGSRILPLSMMHGKSTSTSQHANSVDPVFRSMTGEDRAEYDERLFFQAALQDLNQPKLEDTLPEGYMTVSLLRHQKIALAWMLQKETKSPHCAGGILADDQGLGKTISMTALILKQKFLQSKTRPEVASQMTAEALNLDDDEDNEITVLDQGKLDGESNDLELLPEARTSRQEFKSLWPQAGTLVVCPASVLRQWARELDEKVAAEVSLKVLIYHGSNRIKDPDELAAYDVVLTTYALVTNEVLKQPVVNEDDDDPKNCKRNGLFDEISTNKKKNTLTNSRKRNRKGKRRNGISDVDLDSGALARVRWFRVILDEAQTIKNHRTQVARACCSLKAKVRWCLSGSPIQNSIDELFSYFRFLRYEPYNVYKSFCGMLKHPISLNSIQGYKKLHAVLRTVMLRRTKGTVIDGEPIITLPSKTINLKKVEFSVEELAFYQRLEAEYRSQFKAYAAAGTLGQNYTSIILMLLRLRQACDHPLLVNGSTSDSVERFSSETAASIPKDMPINLLKRLQSTSAICGVCKDPPEDAFVTMCGHVFCYQCVSENLTGEDNICPSPRCKEELGPDLVFSKATLRSCISDDQDDNPSSSSVHEKSRVVQRDYISSKIKTALEILLSHCKSYGGISSSQREELSDSGSVCSDAQTEGPGKAIVFSQWIGMLDLVEMALLQTDLQYRKLDGTMTLTARDKAVREFNTDPEVTVMLMSLKAGNLGLNMVAATHVILLDLWWNPTTEDQAIDRSHGIGQTRPVTVSRITISNTVEDRILALQEEKRKMVASAFGEDQSGGTGSRLSVEDLRYLFMGN</sequence>
<dbReference type="InterPro" id="IPR027417">
    <property type="entry name" value="P-loop_NTPase"/>
</dbReference>
<feature type="compositionally biased region" description="Polar residues" evidence="10">
    <location>
        <begin position="66"/>
        <end position="99"/>
    </location>
</feature>
<evidence type="ECO:0000256" key="7">
    <source>
        <dbReference type="ARBA" id="ARBA00022833"/>
    </source>
</evidence>
<dbReference type="SMART" id="SM00487">
    <property type="entry name" value="DEXDc"/>
    <property type="match status" value="1"/>
</dbReference>
<name>A0AAF1BGA2_DAUCS</name>
<gene>
    <name evidence="15" type="ORF">DCAR_0935240</name>
</gene>
<dbReference type="InterPro" id="IPR049730">
    <property type="entry name" value="SNF2/RAD54-like_C"/>
</dbReference>
<dbReference type="SMART" id="SM00184">
    <property type="entry name" value="RING"/>
    <property type="match status" value="1"/>
</dbReference>
<evidence type="ECO:0000313" key="16">
    <source>
        <dbReference type="Proteomes" id="UP000077755"/>
    </source>
</evidence>
<keyword evidence="3" id="KW-0547">Nucleotide-binding</keyword>
<keyword evidence="11" id="KW-0732">Signal</keyword>
<dbReference type="PROSITE" id="PS51192">
    <property type="entry name" value="HELICASE_ATP_BIND_1"/>
    <property type="match status" value="1"/>
</dbReference>
<evidence type="ECO:0000256" key="8">
    <source>
        <dbReference type="ARBA" id="ARBA00022840"/>
    </source>
</evidence>
<evidence type="ECO:0000256" key="3">
    <source>
        <dbReference type="ARBA" id="ARBA00022741"/>
    </source>
</evidence>
<protein>
    <recommendedName>
        <fullName evidence="17">Helicase-like transcription factor CHR28</fullName>
    </recommendedName>
</protein>
<dbReference type="EMBL" id="CP093351">
    <property type="protein sequence ID" value="WOH15697.1"/>
    <property type="molecule type" value="Genomic_DNA"/>
</dbReference>
<organism evidence="15 16">
    <name type="scientific">Daucus carota subsp. sativus</name>
    <name type="common">Carrot</name>
    <dbReference type="NCBI Taxonomy" id="79200"/>
    <lineage>
        <taxon>Eukaryota</taxon>
        <taxon>Viridiplantae</taxon>
        <taxon>Streptophyta</taxon>
        <taxon>Embryophyta</taxon>
        <taxon>Tracheophyta</taxon>
        <taxon>Spermatophyta</taxon>
        <taxon>Magnoliopsida</taxon>
        <taxon>eudicotyledons</taxon>
        <taxon>Gunneridae</taxon>
        <taxon>Pentapetalae</taxon>
        <taxon>asterids</taxon>
        <taxon>campanulids</taxon>
        <taxon>Apiales</taxon>
        <taxon>Apiaceae</taxon>
        <taxon>Apioideae</taxon>
        <taxon>Scandiceae</taxon>
        <taxon>Daucinae</taxon>
        <taxon>Daucus</taxon>
        <taxon>Daucus sect. Daucus</taxon>
    </lineage>
</organism>
<evidence type="ECO:0000256" key="1">
    <source>
        <dbReference type="ARBA" id="ARBA00008438"/>
    </source>
</evidence>
<evidence type="ECO:0000256" key="10">
    <source>
        <dbReference type="SAM" id="MobiDB-lite"/>
    </source>
</evidence>
<dbReference type="Gene3D" id="3.30.40.10">
    <property type="entry name" value="Zinc/RING finger domain, C3HC4 (zinc finger)"/>
    <property type="match status" value="1"/>
</dbReference>
<dbReference type="Gene3D" id="3.40.50.300">
    <property type="entry name" value="P-loop containing nucleotide triphosphate hydrolases"/>
    <property type="match status" value="1"/>
</dbReference>
<keyword evidence="16" id="KW-1185">Reference proteome</keyword>
<evidence type="ECO:0000256" key="2">
    <source>
        <dbReference type="ARBA" id="ARBA00022723"/>
    </source>
</evidence>
<feature type="compositionally biased region" description="Polar residues" evidence="10">
    <location>
        <begin position="135"/>
        <end position="156"/>
    </location>
</feature>